<sequence>MRRELTHAVKHQGIPDFHNTNWEGVVEKVCAKLSQWTWVQPQLSYRVLGVNTLIVSMLWHHFTALEPPAILINEDQKRIVNNFWAGQHWTHAGTEATLRVCPDSLVFYPEHQQDLRTTFFKHQRRAIVPQPTDTGPEIWQQLEELCVEVGLLLGEVVSALPSLFNAESLQPPSPLRIFAAVERNQREKGALLTFQTPILTTLEDAFKKALYGTCFKVMHRGSMAELKES</sequence>
<dbReference type="Proteomes" id="UP000593565">
    <property type="component" value="Unassembled WGS sequence"/>
</dbReference>
<evidence type="ECO:0000313" key="2">
    <source>
        <dbReference type="Proteomes" id="UP000593565"/>
    </source>
</evidence>
<protein>
    <submittedName>
        <fullName evidence="1">Uncharacterized protein</fullName>
    </submittedName>
</protein>
<keyword evidence="2" id="KW-1185">Reference proteome</keyword>
<accession>A0A7J6AP55</accession>
<evidence type="ECO:0000313" key="1">
    <source>
        <dbReference type="EMBL" id="KAF4083887.1"/>
    </source>
</evidence>
<gene>
    <name evidence="1" type="ORF">AMELA_G00122500</name>
</gene>
<dbReference type="EMBL" id="JAAGNN010000010">
    <property type="protein sequence ID" value="KAF4083887.1"/>
    <property type="molecule type" value="Genomic_DNA"/>
</dbReference>
<proteinExistence type="predicted"/>
<comment type="caution">
    <text evidence="1">The sequence shown here is derived from an EMBL/GenBank/DDBJ whole genome shotgun (WGS) entry which is preliminary data.</text>
</comment>
<organism evidence="1 2">
    <name type="scientific">Ameiurus melas</name>
    <name type="common">Black bullhead</name>
    <name type="synonym">Silurus melas</name>
    <dbReference type="NCBI Taxonomy" id="219545"/>
    <lineage>
        <taxon>Eukaryota</taxon>
        <taxon>Metazoa</taxon>
        <taxon>Chordata</taxon>
        <taxon>Craniata</taxon>
        <taxon>Vertebrata</taxon>
        <taxon>Euteleostomi</taxon>
        <taxon>Actinopterygii</taxon>
        <taxon>Neopterygii</taxon>
        <taxon>Teleostei</taxon>
        <taxon>Ostariophysi</taxon>
        <taxon>Siluriformes</taxon>
        <taxon>Ictaluridae</taxon>
        <taxon>Ameiurus</taxon>
    </lineage>
</organism>
<name>A0A7J6AP55_AMEME</name>
<dbReference type="AlphaFoldDB" id="A0A7J6AP55"/>
<reference evidence="1 2" key="1">
    <citation type="submission" date="2020-02" db="EMBL/GenBank/DDBJ databases">
        <title>A chromosome-scale genome assembly of the black bullhead catfish (Ameiurus melas).</title>
        <authorList>
            <person name="Wen M."/>
            <person name="Zham M."/>
            <person name="Cabau C."/>
            <person name="Klopp C."/>
            <person name="Donnadieu C."/>
            <person name="Roques C."/>
            <person name="Bouchez O."/>
            <person name="Lampietro C."/>
            <person name="Jouanno E."/>
            <person name="Herpin A."/>
            <person name="Louis A."/>
            <person name="Berthelot C."/>
            <person name="Parey E."/>
            <person name="Roest-Crollius H."/>
            <person name="Braasch I."/>
            <person name="Postlethwait J."/>
            <person name="Robinson-Rechavi M."/>
            <person name="Echchiki A."/>
            <person name="Begum T."/>
            <person name="Montfort J."/>
            <person name="Schartl M."/>
            <person name="Bobe J."/>
            <person name="Guiguen Y."/>
        </authorList>
    </citation>
    <scope>NUCLEOTIDE SEQUENCE [LARGE SCALE GENOMIC DNA]</scope>
    <source>
        <strain evidence="1">M_S1</strain>
        <tissue evidence="1">Blood</tissue>
    </source>
</reference>